<feature type="region of interest" description="Disordered" evidence="1">
    <location>
        <begin position="43"/>
        <end position="68"/>
    </location>
</feature>
<organism evidence="2">
    <name type="scientific">bioreactor metagenome</name>
    <dbReference type="NCBI Taxonomy" id="1076179"/>
    <lineage>
        <taxon>unclassified sequences</taxon>
        <taxon>metagenomes</taxon>
        <taxon>ecological metagenomes</taxon>
    </lineage>
</organism>
<sequence>MSTLNMPMAAKKNYKRKTHRTGEFRNVESYKHLGSDFGRTEFSRCGPGRKATGSGGFVGGIERKNKPQ</sequence>
<comment type="caution">
    <text evidence="2">The sequence shown here is derived from an EMBL/GenBank/DDBJ whole genome shotgun (WGS) entry which is preliminary data.</text>
</comment>
<accession>A0A645GDS8</accession>
<protein>
    <submittedName>
        <fullName evidence="2">Uncharacterized protein</fullName>
    </submittedName>
</protein>
<feature type="region of interest" description="Disordered" evidence="1">
    <location>
        <begin position="1"/>
        <end position="21"/>
    </location>
</feature>
<evidence type="ECO:0000256" key="1">
    <source>
        <dbReference type="SAM" id="MobiDB-lite"/>
    </source>
</evidence>
<dbReference type="EMBL" id="VSSQ01072909">
    <property type="protein sequence ID" value="MPN24162.1"/>
    <property type="molecule type" value="Genomic_DNA"/>
</dbReference>
<name>A0A645GDS8_9ZZZZ</name>
<reference evidence="2" key="1">
    <citation type="submission" date="2019-08" db="EMBL/GenBank/DDBJ databases">
        <authorList>
            <person name="Kucharzyk K."/>
            <person name="Murdoch R.W."/>
            <person name="Higgins S."/>
            <person name="Loffler F."/>
        </authorList>
    </citation>
    <scope>NUCLEOTIDE SEQUENCE</scope>
</reference>
<dbReference type="AlphaFoldDB" id="A0A645GDS8"/>
<evidence type="ECO:0000313" key="2">
    <source>
        <dbReference type="EMBL" id="MPN24162.1"/>
    </source>
</evidence>
<proteinExistence type="predicted"/>
<gene>
    <name evidence="2" type="ORF">SDC9_171556</name>
</gene>